<dbReference type="RefSeq" id="WP_342372854.1">
    <property type="nucleotide sequence ID" value="NZ_CP115965.1"/>
</dbReference>
<feature type="transmembrane region" description="Helical" evidence="2">
    <location>
        <begin position="271"/>
        <end position="289"/>
    </location>
</feature>
<dbReference type="Proteomes" id="UP001434337">
    <property type="component" value="Chromosome"/>
</dbReference>
<keyword evidence="2" id="KW-0472">Membrane</keyword>
<keyword evidence="4" id="KW-1185">Reference proteome</keyword>
<protein>
    <recommendedName>
        <fullName evidence="5">ABC transporter permease</fullName>
    </recommendedName>
</protein>
<evidence type="ECO:0008006" key="5">
    <source>
        <dbReference type="Google" id="ProtNLM"/>
    </source>
</evidence>
<feature type="transmembrane region" description="Helical" evidence="2">
    <location>
        <begin position="20"/>
        <end position="41"/>
    </location>
</feature>
<feature type="transmembrane region" description="Helical" evidence="2">
    <location>
        <begin position="53"/>
        <end position="71"/>
    </location>
</feature>
<keyword evidence="2" id="KW-1133">Transmembrane helix</keyword>
<feature type="transmembrane region" description="Helical" evidence="2">
    <location>
        <begin position="83"/>
        <end position="106"/>
    </location>
</feature>
<evidence type="ECO:0000313" key="4">
    <source>
        <dbReference type="Proteomes" id="UP001434337"/>
    </source>
</evidence>
<feature type="transmembrane region" description="Helical" evidence="2">
    <location>
        <begin position="173"/>
        <end position="193"/>
    </location>
</feature>
<evidence type="ECO:0000256" key="1">
    <source>
        <dbReference type="SAM" id="MobiDB-lite"/>
    </source>
</evidence>
<organism evidence="3 4">
    <name type="scientific">Propioniciclava soli</name>
    <dbReference type="NCBI Taxonomy" id="2775081"/>
    <lineage>
        <taxon>Bacteria</taxon>
        <taxon>Bacillati</taxon>
        <taxon>Actinomycetota</taxon>
        <taxon>Actinomycetes</taxon>
        <taxon>Propionibacteriales</taxon>
        <taxon>Propionibacteriaceae</taxon>
        <taxon>Propioniciclava</taxon>
    </lineage>
</organism>
<feature type="transmembrane region" description="Helical" evidence="2">
    <location>
        <begin position="244"/>
        <end position="265"/>
    </location>
</feature>
<sequence length="344" mass="37375">MLLGWPWLLLFVVVRPSLSVLGWATAWLWLSWLLGLAIQGLSRSVNLMLARSLYPLGVVAVVALGLQLLVFPAEVLFLFPTTWYPWVQLAAVVAVAVGVVALVGVVRDTLLPPRPPRTLADALMAAAEPGTGAAGRPGAWGRRLRRELAATLPHGVPLVDRVRVAVAHRAAVLLRYAATAAVVLVFGVVALVWVRGAFAEGWVALLVALALAAETRLHRWRREGLLDGFAEPDPWAGRGRYDAWWGLSAGLALVVTLRTTAAMGGLRDDPLWWYGAAVVLAAVAAVVPFRWANTHQGEIFAAWLERHPERVAELESLRASWPEDSDAPFGELPAQAARRPTDRR</sequence>
<reference evidence="3 4" key="1">
    <citation type="journal article" date="2023" name="Environ Microbiome">
        <title>A coral-associated actinobacterium mitigates coral bleaching under heat stress.</title>
        <authorList>
            <person name="Li J."/>
            <person name="Zou Y."/>
            <person name="Li Q."/>
            <person name="Zhang J."/>
            <person name="Bourne D.G."/>
            <person name="Lyu Y."/>
            <person name="Liu C."/>
            <person name="Zhang S."/>
        </authorList>
    </citation>
    <scope>NUCLEOTIDE SEQUENCE [LARGE SCALE GENOMIC DNA]</scope>
    <source>
        <strain evidence="3 4">SCSIO 13291</strain>
    </source>
</reference>
<dbReference type="EMBL" id="CP115965">
    <property type="protein sequence ID" value="WZW99004.1"/>
    <property type="molecule type" value="Genomic_DNA"/>
</dbReference>
<keyword evidence="2" id="KW-0812">Transmembrane</keyword>
<name>A0ABZ3C8C5_9ACTN</name>
<feature type="transmembrane region" description="Helical" evidence="2">
    <location>
        <begin position="199"/>
        <end position="217"/>
    </location>
</feature>
<evidence type="ECO:0000256" key="2">
    <source>
        <dbReference type="SAM" id="Phobius"/>
    </source>
</evidence>
<gene>
    <name evidence="3" type="ORF">PCC79_01990</name>
</gene>
<evidence type="ECO:0000313" key="3">
    <source>
        <dbReference type="EMBL" id="WZW99004.1"/>
    </source>
</evidence>
<feature type="region of interest" description="Disordered" evidence="1">
    <location>
        <begin position="321"/>
        <end position="344"/>
    </location>
</feature>
<proteinExistence type="predicted"/>
<accession>A0ABZ3C8C5</accession>